<dbReference type="AlphaFoldDB" id="A0AA88DCB6"/>
<protein>
    <submittedName>
        <fullName evidence="1">Uncharacterized protein</fullName>
    </submittedName>
</protein>
<evidence type="ECO:0000313" key="2">
    <source>
        <dbReference type="Proteomes" id="UP001187192"/>
    </source>
</evidence>
<dbReference type="EMBL" id="BTGU01000043">
    <property type="protein sequence ID" value="GMN52765.1"/>
    <property type="molecule type" value="Genomic_DNA"/>
</dbReference>
<organism evidence="1 2">
    <name type="scientific">Ficus carica</name>
    <name type="common">Common fig</name>
    <dbReference type="NCBI Taxonomy" id="3494"/>
    <lineage>
        <taxon>Eukaryota</taxon>
        <taxon>Viridiplantae</taxon>
        <taxon>Streptophyta</taxon>
        <taxon>Embryophyta</taxon>
        <taxon>Tracheophyta</taxon>
        <taxon>Spermatophyta</taxon>
        <taxon>Magnoliopsida</taxon>
        <taxon>eudicotyledons</taxon>
        <taxon>Gunneridae</taxon>
        <taxon>Pentapetalae</taxon>
        <taxon>rosids</taxon>
        <taxon>fabids</taxon>
        <taxon>Rosales</taxon>
        <taxon>Moraceae</taxon>
        <taxon>Ficeae</taxon>
        <taxon>Ficus</taxon>
    </lineage>
</organism>
<evidence type="ECO:0000313" key="1">
    <source>
        <dbReference type="EMBL" id="GMN52765.1"/>
    </source>
</evidence>
<accession>A0AA88DCB6</accession>
<comment type="caution">
    <text evidence="1">The sequence shown here is derived from an EMBL/GenBank/DDBJ whole genome shotgun (WGS) entry which is preliminary data.</text>
</comment>
<dbReference type="Proteomes" id="UP001187192">
    <property type="component" value="Unassembled WGS sequence"/>
</dbReference>
<gene>
    <name evidence="1" type="ORF">TIFTF001_021908</name>
</gene>
<reference evidence="1" key="1">
    <citation type="submission" date="2023-07" db="EMBL/GenBank/DDBJ databases">
        <title>draft genome sequence of fig (Ficus carica).</title>
        <authorList>
            <person name="Takahashi T."/>
            <person name="Nishimura K."/>
        </authorList>
    </citation>
    <scope>NUCLEOTIDE SEQUENCE</scope>
</reference>
<sequence>MLESLMEEMRIWWWLDWPHWMPQSMLQSGQGIGIFLVEFSGIHTYDEIVATVVGSSAKGKCKCCGRG</sequence>
<name>A0AA88DCB6_FICCA</name>
<proteinExistence type="predicted"/>
<keyword evidence="2" id="KW-1185">Reference proteome</keyword>